<dbReference type="Proteomes" id="UP000076874">
    <property type="component" value="Unassembled WGS sequence"/>
</dbReference>
<feature type="region of interest" description="Disordered" evidence="2">
    <location>
        <begin position="1386"/>
        <end position="1468"/>
    </location>
</feature>
<feature type="compositionally biased region" description="Low complexity" evidence="2">
    <location>
        <begin position="1213"/>
        <end position="1227"/>
    </location>
</feature>
<dbReference type="EMBL" id="AZHD01000015">
    <property type="protein sequence ID" value="OAA57069.1"/>
    <property type="molecule type" value="Genomic_DNA"/>
</dbReference>
<evidence type="ECO:0000256" key="2">
    <source>
        <dbReference type="SAM" id="MobiDB-lite"/>
    </source>
</evidence>
<feature type="region of interest" description="Disordered" evidence="2">
    <location>
        <begin position="905"/>
        <end position="935"/>
    </location>
</feature>
<feature type="region of interest" description="Disordered" evidence="2">
    <location>
        <begin position="1637"/>
        <end position="1665"/>
    </location>
</feature>
<dbReference type="InterPro" id="IPR051492">
    <property type="entry name" value="Dynamin-Rho_GEF"/>
</dbReference>
<accession>A0A167PVM0</accession>
<dbReference type="InterPro" id="IPR057454">
    <property type="entry name" value="Bud3_C"/>
</dbReference>
<dbReference type="InterPro" id="IPR035899">
    <property type="entry name" value="DBL_dom_sf"/>
</dbReference>
<evidence type="ECO:0000313" key="5">
    <source>
        <dbReference type="Proteomes" id="UP000076874"/>
    </source>
</evidence>
<dbReference type="SUPFAM" id="SSF48065">
    <property type="entry name" value="DBL homology domain (DH-domain)"/>
    <property type="match status" value="1"/>
</dbReference>
<comment type="caution">
    <text evidence="4">The sequence shown here is derived from an EMBL/GenBank/DDBJ whole genome shotgun (WGS) entry which is preliminary data.</text>
</comment>
<evidence type="ECO:0000313" key="4">
    <source>
        <dbReference type="EMBL" id="OAA57069.1"/>
    </source>
</evidence>
<feature type="compositionally biased region" description="Low complexity" evidence="2">
    <location>
        <begin position="868"/>
        <end position="892"/>
    </location>
</feature>
<feature type="compositionally biased region" description="Low complexity" evidence="2">
    <location>
        <begin position="1423"/>
        <end position="1458"/>
    </location>
</feature>
<proteinExistence type="predicted"/>
<keyword evidence="1" id="KW-0175">Coiled coil</keyword>
<dbReference type="GO" id="GO:0005737">
    <property type="term" value="C:cytoplasm"/>
    <property type="evidence" value="ECO:0007669"/>
    <property type="project" value="TreeGrafter"/>
</dbReference>
<feature type="region of interest" description="Disordered" evidence="2">
    <location>
        <begin position="1352"/>
        <end position="1373"/>
    </location>
</feature>
<dbReference type="OrthoDB" id="4066896at2759"/>
<dbReference type="STRING" id="1081102.A0A167PVM0"/>
<dbReference type="PANTHER" id="PTHR22834">
    <property type="entry name" value="NUCLEAR FUSION PROTEIN FUS2"/>
    <property type="match status" value="1"/>
</dbReference>
<reference evidence="4 5" key="1">
    <citation type="journal article" date="2016" name="Genome Biol. Evol.">
        <title>Divergent and convergent evolution of fungal pathogenicity.</title>
        <authorList>
            <person name="Shang Y."/>
            <person name="Xiao G."/>
            <person name="Zheng P."/>
            <person name="Cen K."/>
            <person name="Zhan S."/>
            <person name="Wang C."/>
        </authorList>
    </citation>
    <scope>NUCLEOTIDE SEQUENCE [LARGE SCALE GENOMIC DNA]</scope>
    <source>
        <strain evidence="4 5">RCEF 264</strain>
    </source>
</reference>
<protein>
    <submittedName>
        <fullName evidence="4">Rho guanyl nucleotide exchange</fullName>
    </submittedName>
</protein>
<feature type="compositionally biased region" description="Basic and acidic residues" evidence="2">
    <location>
        <begin position="1655"/>
        <end position="1665"/>
    </location>
</feature>
<keyword evidence="5" id="KW-1185">Reference proteome</keyword>
<dbReference type="Pfam" id="PF25351">
    <property type="entry name" value="PH_BUD3_C"/>
    <property type="match status" value="1"/>
</dbReference>
<feature type="compositionally biased region" description="Low complexity" evidence="2">
    <location>
        <begin position="1186"/>
        <end position="1205"/>
    </location>
</feature>
<evidence type="ECO:0000256" key="1">
    <source>
        <dbReference type="SAM" id="Coils"/>
    </source>
</evidence>
<dbReference type="PROSITE" id="PS50010">
    <property type="entry name" value="DH_2"/>
    <property type="match status" value="1"/>
</dbReference>
<name>A0A167PVM0_9HYPO</name>
<gene>
    <name evidence="4" type="ORF">SPI_07450</name>
</gene>
<feature type="compositionally biased region" description="Low complexity" evidence="2">
    <location>
        <begin position="1305"/>
        <end position="1316"/>
    </location>
</feature>
<feature type="compositionally biased region" description="Polar residues" evidence="2">
    <location>
        <begin position="1324"/>
        <end position="1335"/>
    </location>
</feature>
<dbReference type="PANTHER" id="PTHR22834:SF21">
    <property type="entry name" value="GUANYL NUCLEOTIDE EXCHANGE FACTOR, PUTATIVE (AFU_ORTHOLOGUE AFUA_5G11890)-RELATED"/>
    <property type="match status" value="1"/>
</dbReference>
<dbReference type="Pfam" id="PF00621">
    <property type="entry name" value="RhoGEF"/>
    <property type="match status" value="1"/>
</dbReference>
<evidence type="ECO:0000259" key="3">
    <source>
        <dbReference type="PROSITE" id="PS50010"/>
    </source>
</evidence>
<dbReference type="Gene3D" id="1.20.900.10">
    <property type="entry name" value="Dbl homology (DH) domain"/>
    <property type="match status" value="1"/>
</dbReference>
<dbReference type="InterPro" id="IPR000219">
    <property type="entry name" value="DH_dom"/>
</dbReference>
<feature type="region of interest" description="Disordered" evidence="2">
    <location>
        <begin position="1514"/>
        <end position="1597"/>
    </location>
</feature>
<dbReference type="GO" id="GO:0005085">
    <property type="term" value="F:guanyl-nucleotide exchange factor activity"/>
    <property type="evidence" value="ECO:0007669"/>
    <property type="project" value="InterPro"/>
</dbReference>
<feature type="region of interest" description="Disordered" evidence="2">
    <location>
        <begin position="868"/>
        <end position="893"/>
    </location>
</feature>
<sequence length="1786" mass="193745">MVRVTDELALSPEAVTLYYASDPLLGHLPVLAFHGPSTTANFTLNSSRIQAHIYSPAGFQSFPRLTISPNSPFYGVVAHLPREFQGDEVCRGLAFALFKYFSELPDAVKTYLRHQYPTTRGRRPGSAPALFGEQHAADLAKAMARADSNTPELLRVLHCALQTQHVSNIDLDLVLPPGTITPLLALDEGDGSLSAAAAAAVAVNTDNDDDDDDEDILLDPTLRQYDPAYTPLVKLFGEPVFLPTSKLRRAPSRPSSLSRRSKAFTRDQKVELRMQMGELVDTEERYVLKLNELVKHIAADFRHTASHGADGAAGGPSADDLDRLFPRSADRILQINTAFMQDLRRVMDDTEEDAVRDLEMPYTFGSASSRTMLVHGGAPAAAGGNALARIKDPSGALAMAKTFLEWFPKFTDCYQDYIRASQHFPHLLNRFLDSDASTFRERVVQTTGEQTLRSILIEPVQRLPRYSLFIDQIVGCLPLTHPALPLMLKARDIITNICSMDDPLENKPHVINRLRNLIECWPLDLEPQGRLVLAADYVELAAPYDADTHNISIPDRAGLFLLFSDCLVLVKKKGGTACSGRDLLREMERPSPAGLLVSMTNAAGGPGAYDFAFSGWHPLADVRFTESSDGHLVWMTSTQEMQGAHAGEYVASKAITARCFVLQEALEAKAARWSEDLVKARIEGRFAEAEREDPTWTLRSVRLPENNNLGLHAAIFQEAAEQLIEGRREPAPVRVVFDNHRGTKGAPVGHYGVEIVVEIRTDVVGRSSNGSSSRGSYGEGKRLIMNTMGLNGKRYTDDIAQEDFLPTLSRRIIQLMSNQHNPSNPKLVPALVSYHTKTLRSLNFNTRSEKTRSFLASSPVKMLSSFLGGSTNSNSGNNSTPTTAANTGSTTNVSDSVYGSLRLNRTQSNASRQLPDAASLNGSLRDRNGGAIATDAARPKNPLVHLEQTFTAYVAALQARKGRFVGRTLLSRGSGGGGSGGGGGAADELSVNLLYNKLNESPFDWEAASSDLPPEAVFAAFEKFARIAWRDQMGTIMTIQSLDALQERAARKVPGDFADFVNYLFADMAPQNRRAFTALIKLLADLLDGCHDDGDRGALTLAFAELLVAGSGSSAHNYINLLDRLVEDCDRIFDEIGFGSSLQVQLQLRGSAYESLSSTARSHKSATGSMTSNTSSLRRKFGLESLLRPNNNNSSSSGSSHNRGPPDNNSVVSGGAHTSGTSTSNNGDTEKQSMWRSLSKHHRHPATGESASLSKAASPHFVNRSRSIDMGHHSPVANGSVSKLLRRPASRDRPPIAGAFDEMMQQQQQQQQQQQHQLHHQQQRPTSSHRPTSAHRQLETIGEPADAEQLHAAAATTSKPAAEKSLKKNRRSSLSDLKDLMAATSLNDKETALPPVALRTTKSTSEKVNASPRAASPSKIPISPQALSQAQFQLQQLQPQPQSPLQQKQQQQQQQQSPQHRHKPRQNSQQIIFSSPRQKENIAIAADATTTPTAAASTAASFTIAPPPLAPSAAATANGVTADSPTKLGHTKTLSGSGIPTLKASRAAGTILPPPRGESPTRPGRLPPPASPTKLPAAAPSHGGIGTGTGQKLRLQSPQKLRERLQSEKNAVNDVDASLTAELARIAADMARLGGESSLTATAPPANAKDNSNNNREESPGPDVRRLAASVQALEARLPPLLQDVTARQVALQRDLDTTVRAAESKARAIDQLYREATAENELLYEKFNAELAKIVRALKGKGREDKETLVATLQAQSEETARLKKENARLRREAVSLRTLLKGGE</sequence>
<feature type="region of interest" description="Disordered" evidence="2">
    <location>
        <begin position="1186"/>
        <end position="1338"/>
    </location>
</feature>
<organism evidence="4 5">
    <name type="scientific">Niveomyces insectorum RCEF 264</name>
    <dbReference type="NCBI Taxonomy" id="1081102"/>
    <lineage>
        <taxon>Eukaryota</taxon>
        <taxon>Fungi</taxon>
        <taxon>Dikarya</taxon>
        <taxon>Ascomycota</taxon>
        <taxon>Pezizomycotina</taxon>
        <taxon>Sordariomycetes</taxon>
        <taxon>Hypocreomycetidae</taxon>
        <taxon>Hypocreales</taxon>
        <taxon>Cordycipitaceae</taxon>
        <taxon>Niveomyces</taxon>
    </lineage>
</organism>
<feature type="coiled-coil region" evidence="1">
    <location>
        <begin position="1747"/>
        <end position="1781"/>
    </location>
</feature>
<dbReference type="SMART" id="SM00325">
    <property type="entry name" value="RhoGEF"/>
    <property type="match status" value="1"/>
</dbReference>
<feature type="domain" description="DH" evidence="3">
    <location>
        <begin position="271"/>
        <end position="504"/>
    </location>
</feature>